<evidence type="ECO:0000313" key="8">
    <source>
        <dbReference type="Proteomes" id="UP000663870"/>
    </source>
</evidence>
<dbReference type="GO" id="GO:0071949">
    <property type="term" value="F:FAD binding"/>
    <property type="evidence" value="ECO:0007669"/>
    <property type="project" value="InterPro"/>
</dbReference>
<dbReference type="InterPro" id="IPR036318">
    <property type="entry name" value="FAD-bd_PCMH-like_sf"/>
</dbReference>
<evidence type="ECO:0000259" key="4">
    <source>
        <dbReference type="PROSITE" id="PS51387"/>
    </source>
</evidence>
<reference evidence="5" key="1">
    <citation type="submission" date="2021-02" db="EMBL/GenBank/DDBJ databases">
        <authorList>
            <person name="Nowell W R."/>
        </authorList>
    </citation>
    <scope>NUCLEOTIDE SEQUENCE</scope>
</reference>
<keyword evidence="1" id="KW-0285">Flavoprotein</keyword>
<keyword evidence="2" id="KW-0274">FAD</keyword>
<keyword evidence="3" id="KW-1133">Transmembrane helix</keyword>
<organism evidence="5 7">
    <name type="scientific">Rotaria sordida</name>
    <dbReference type="NCBI Taxonomy" id="392033"/>
    <lineage>
        <taxon>Eukaryota</taxon>
        <taxon>Metazoa</taxon>
        <taxon>Spiralia</taxon>
        <taxon>Gnathifera</taxon>
        <taxon>Rotifera</taxon>
        <taxon>Eurotatoria</taxon>
        <taxon>Bdelloidea</taxon>
        <taxon>Philodinida</taxon>
        <taxon>Philodinidae</taxon>
        <taxon>Rotaria</taxon>
    </lineage>
</organism>
<evidence type="ECO:0000313" key="7">
    <source>
        <dbReference type="Proteomes" id="UP000663854"/>
    </source>
</evidence>
<dbReference type="InterPro" id="IPR016169">
    <property type="entry name" value="FAD-bd_PCMH_sub2"/>
</dbReference>
<evidence type="ECO:0000313" key="5">
    <source>
        <dbReference type="EMBL" id="CAF1003431.1"/>
    </source>
</evidence>
<keyword evidence="3" id="KW-0472">Membrane</keyword>
<dbReference type="EMBL" id="CAJNOL010000500">
    <property type="protein sequence ID" value="CAF1092941.1"/>
    <property type="molecule type" value="Genomic_DNA"/>
</dbReference>
<dbReference type="EMBL" id="CAJNOH010000332">
    <property type="protein sequence ID" value="CAF1003431.1"/>
    <property type="molecule type" value="Genomic_DNA"/>
</dbReference>
<comment type="caution">
    <text evidence="5">The sequence shown here is derived from an EMBL/GenBank/DDBJ whole genome shotgun (WGS) entry which is preliminary data.</text>
</comment>
<dbReference type="InterPro" id="IPR013216">
    <property type="entry name" value="Methyltransf_11"/>
</dbReference>
<dbReference type="InterPro" id="IPR029063">
    <property type="entry name" value="SAM-dependent_MTases_sf"/>
</dbReference>
<dbReference type="AlphaFoldDB" id="A0A814H190"/>
<accession>A0A814H190</accession>
<evidence type="ECO:0000256" key="3">
    <source>
        <dbReference type="SAM" id="Phobius"/>
    </source>
</evidence>
<evidence type="ECO:0000313" key="6">
    <source>
        <dbReference type="EMBL" id="CAF1092941.1"/>
    </source>
</evidence>
<name>A0A814H190_9BILA</name>
<feature type="transmembrane region" description="Helical" evidence="3">
    <location>
        <begin position="892"/>
        <end position="916"/>
    </location>
</feature>
<gene>
    <name evidence="6" type="ORF">JXQ802_LOCUS18790</name>
    <name evidence="5" type="ORF">PYM288_LOCUS14730</name>
</gene>
<dbReference type="PANTHER" id="PTHR43762">
    <property type="entry name" value="L-GULONOLACTONE OXIDASE"/>
    <property type="match status" value="1"/>
</dbReference>
<dbReference type="Pfam" id="PF01565">
    <property type="entry name" value="FAD_binding_4"/>
    <property type="match status" value="1"/>
</dbReference>
<dbReference type="Gene3D" id="3.40.50.150">
    <property type="entry name" value="Vaccinia Virus protein VP39"/>
    <property type="match status" value="1"/>
</dbReference>
<dbReference type="Gene3D" id="3.30.465.10">
    <property type="match status" value="1"/>
</dbReference>
<dbReference type="PROSITE" id="PS51387">
    <property type="entry name" value="FAD_PCMH"/>
    <property type="match status" value="1"/>
</dbReference>
<dbReference type="Proteomes" id="UP000663854">
    <property type="component" value="Unassembled WGS sequence"/>
</dbReference>
<proteinExistence type="predicted"/>
<dbReference type="SUPFAM" id="SSF56176">
    <property type="entry name" value="FAD-binding/transporter-associated domain-like"/>
    <property type="match status" value="1"/>
</dbReference>
<keyword evidence="3" id="KW-0812">Transmembrane</keyword>
<dbReference type="SUPFAM" id="SSF53335">
    <property type="entry name" value="S-adenosyl-L-methionine-dependent methyltransferases"/>
    <property type="match status" value="1"/>
</dbReference>
<protein>
    <recommendedName>
        <fullName evidence="4">FAD-binding PCMH-type domain-containing protein</fullName>
    </recommendedName>
</protein>
<sequence>MILIIICLYTVYKWYNPDSKYEIDFTDDIYLDDVSHLNKTRISSIFYPRTINDIQYLIAKARLENKTISIRGQAHTMGGQTLPSRKRSSTNYVCDLKYMNHVEYDKKNQEVLVQAGATWTHVIYKLNSYGRSPVVMQSYCTFSVAGTISVNAHGITSDDAMCNSVINIEYIDVHGKEQECSREKNQELFSLIIGGYGLFGIITRLRLMTVPNIKTTLEYIRLQSDQFPTLYEEYLDDATIEIKISRVDLVHPNNILMFIFRRQSSTTGTVADLSEEAHVMHSRQHLIYTYLAQKRLFRRIRFTLEKVFARPLDLSLSTDRNTTMYESAKPMALLYQPVTLYNDTFILQEYFIPKPFFRQWYDQLKVILQEKYSHVFLLNLTIRFVKKDQTTFLSYTKNTDCYAFVFYFRIKCNEIGDQQVHTLHQNLIQLAFNCHGTFYLPYRQHYTFEQMFQAYPMINEFFEKKLTYDPIRLFSNDWYENYEQQTLINQPKYINLLPIEKVNLITNQFSIVEQRRMYSFRDVILNDILRQKFRKFLHTVFNAEPTYVIFNYVNRAVRNSANQNDHDIYRDLQHALKTRQFACIRSLWALAKQIIQLRIQIKDLIRQQITIFKHLGYCGKIKNIVSIGDGGRCIDDLRQILKIKSGRVFIVNDKQRLTDIIERNSLFSIGTFIPYNFKNLTDIPIPSESIDLVVCYMGLHHLPQEQLNIFFQMIYRILRPNGLFLFREHHARQELIPLLDVAHMVFNVVTGVDYESEINEIRAFRTIEDWRSCLRRAGFEDTFVYDEQEDDPTDDIMIIFRKPEQDNQITNIEWNENYQKIIANPESNYFRPCEWLVVRICMQFGQYLNHTPFYYFPFVKFLVHYWSLFLSETKLSIKKYGLLTILFRSPGFQMNVFVGIFMTITLLPLILSSFLVRIFSPRTIPEYEQLVLEQTENIDEDPFNFQQSIDSHIDHVQILKKKDFYAIRVPRHHIFTSILKKLAMHSGQFNLHYISDRDDQIQVEILINNDDDDAQRLMWLKQQASIDVIYEYKNPIDNKQTTLIVSVKIKELFSLIRNWANFESDGSMTIVQIFDYFE</sequence>
<dbReference type="SUPFAM" id="SSF55103">
    <property type="entry name" value="FAD-linked oxidases, C-terminal domain"/>
    <property type="match status" value="1"/>
</dbReference>
<feature type="domain" description="FAD-binding PCMH-type" evidence="4">
    <location>
        <begin position="38"/>
        <end position="212"/>
    </location>
</feature>
<dbReference type="GO" id="GO:0016899">
    <property type="term" value="F:oxidoreductase activity, acting on the CH-OH group of donors, oxygen as acceptor"/>
    <property type="evidence" value="ECO:0007669"/>
    <property type="project" value="InterPro"/>
</dbReference>
<dbReference type="InterPro" id="IPR010031">
    <property type="entry name" value="FAD_lactone_oxidase-like"/>
</dbReference>
<dbReference type="InterPro" id="IPR006094">
    <property type="entry name" value="Oxid_FAD_bind_N"/>
</dbReference>
<dbReference type="InterPro" id="IPR016164">
    <property type="entry name" value="FAD-linked_Oxase-like_C"/>
</dbReference>
<dbReference type="PANTHER" id="PTHR43762:SF1">
    <property type="entry name" value="D-ARABINONO-1,4-LACTONE OXIDASE"/>
    <property type="match status" value="1"/>
</dbReference>
<dbReference type="Proteomes" id="UP000663870">
    <property type="component" value="Unassembled WGS sequence"/>
</dbReference>
<dbReference type="InterPro" id="IPR016166">
    <property type="entry name" value="FAD-bd_PCMH"/>
</dbReference>
<dbReference type="Pfam" id="PF08241">
    <property type="entry name" value="Methyltransf_11"/>
    <property type="match status" value="1"/>
</dbReference>
<evidence type="ECO:0000256" key="2">
    <source>
        <dbReference type="ARBA" id="ARBA00022827"/>
    </source>
</evidence>
<dbReference type="GO" id="GO:0008757">
    <property type="term" value="F:S-adenosylmethionine-dependent methyltransferase activity"/>
    <property type="evidence" value="ECO:0007669"/>
    <property type="project" value="InterPro"/>
</dbReference>
<evidence type="ECO:0000256" key="1">
    <source>
        <dbReference type="ARBA" id="ARBA00022630"/>
    </source>
</evidence>
<keyword evidence="8" id="KW-1185">Reference proteome</keyword>